<dbReference type="SUPFAM" id="SSF52540">
    <property type="entry name" value="P-loop containing nucleoside triphosphate hydrolases"/>
    <property type="match status" value="1"/>
</dbReference>
<evidence type="ECO:0000256" key="2">
    <source>
        <dbReference type="ARBA" id="ARBA00022515"/>
    </source>
</evidence>
<evidence type="ECO:0000256" key="6">
    <source>
        <dbReference type="ARBA" id="ARBA00022806"/>
    </source>
</evidence>
<dbReference type="SUPFAM" id="SSF48024">
    <property type="entry name" value="N-terminal domain of DnaB helicase"/>
    <property type="match status" value="1"/>
</dbReference>
<evidence type="ECO:0000313" key="14">
    <source>
        <dbReference type="Proteomes" id="UP000637769"/>
    </source>
</evidence>
<evidence type="ECO:0000256" key="4">
    <source>
        <dbReference type="ARBA" id="ARBA00022741"/>
    </source>
</evidence>
<evidence type="ECO:0000256" key="1">
    <source>
        <dbReference type="ARBA" id="ARBA00008428"/>
    </source>
</evidence>
<name>A0ABQ1M3T4_9PROT</name>
<comment type="similarity">
    <text evidence="1">Belongs to the helicase family. DnaB subfamily.</text>
</comment>
<keyword evidence="8" id="KW-0238">DNA-binding</keyword>
<dbReference type="EMBL" id="BMCH01000005">
    <property type="protein sequence ID" value="GGC34305.1"/>
    <property type="molecule type" value="Genomic_DNA"/>
</dbReference>
<keyword evidence="6 13" id="KW-0347">Helicase</keyword>
<dbReference type="InterPro" id="IPR027417">
    <property type="entry name" value="P-loop_NTPase"/>
</dbReference>
<evidence type="ECO:0000256" key="3">
    <source>
        <dbReference type="ARBA" id="ARBA00022705"/>
    </source>
</evidence>
<evidence type="ECO:0000256" key="5">
    <source>
        <dbReference type="ARBA" id="ARBA00022801"/>
    </source>
</evidence>
<keyword evidence="3" id="KW-0235">DNA replication</keyword>
<sequence>MGDIQTLGRLTTLNEPENLDAESALLGAILTNGRRALPMVEEYLRPEHFYEPLNGVIYAAALRMHAAGVEPNVILIRNQIGASEVLMGRDVAEYLGQIMMATVGILNAGDYGRAIFDAWTRRQLRNVCIDVSRLCLTPGGQSGEQIVEQMEAGLLDIAQNMRESLPNVTISEAIREAIACGRENVARGSALAGLSWGYPAMDRMTGGLLDEALYVIGARPAMGKTAWALGVAMRVAANGQRVLFWSGEMAARQIGARAGAAYAGLSTLSVFAGRRYDIPEDVATGLRAELEEWQWQALHEGERAAEEVALELDVRSGLTVAGLRSRARRMKRSKRGLGLIVLDYVGLMHGSDAARRRGRYEEMSEISAGLKSLAKELGIPIIALAQLNREVEKREDKRPTEADLRDSGGLEQDADLVAFLYRDHYYLKKEASGDGLQKRDKETNEQFANRCSDFQFRLRESVGKAQVLIRKNRHGGTGSVRMRFDDDSTWFRDECEDPRSPAWVTKGSGHG</sequence>
<keyword evidence="4" id="KW-0547">Nucleotide-binding</keyword>
<comment type="caution">
    <text evidence="13">The sequence shown here is derived from an EMBL/GenBank/DDBJ whole genome shotgun (WGS) entry which is preliminary data.</text>
</comment>
<evidence type="ECO:0000256" key="8">
    <source>
        <dbReference type="ARBA" id="ARBA00023125"/>
    </source>
</evidence>
<evidence type="ECO:0000256" key="11">
    <source>
        <dbReference type="ARBA" id="ARBA00048954"/>
    </source>
</evidence>
<evidence type="ECO:0000259" key="12">
    <source>
        <dbReference type="PROSITE" id="PS51199"/>
    </source>
</evidence>
<keyword evidence="9" id="KW-0413">Isomerase</keyword>
<comment type="catalytic activity">
    <reaction evidence="11">
        <text>ATP + H2O = ADP + phosphate + H(+)</text>
        <dbReference type="Rhea" id="RHEA:13065"/>
        <dbReference type="ChEBI" id="CHEBI:15377"/>
        <dbReference type="ChEBI" id="CHEBI:15378"/>
        <dbReference type="ChEBI" id="CHEBI:30616"/>
        <dbReference type="ChEBI" id="CHEBI:43474"/>
        <dbReference type="ChEBI" id="CHEBI:456216"/>
        <dbReference type="EC" id="5.6.2.3"/>
    </reaction>
</comment>
<keyword evidence="7" id="KW-0067">ATP-binding</keyword>
<dbReference type="EC" id="5.6.2.3" evidence="10"/>
<dbReference type="Gene3D" id="3.40.50.300">
    <property type="entry name" value="P-loop containing nucleotide triphosphate hydrolases"/>
    <property type="match status" value="1"/>
</dbReference>
<dbReference type="PROSITE" id="PS51199">
    <property type="entry name" value="SF4_HELICASE"/>
    <property type="match status" value="1"/>
</dbReference>
<dbReference type="InterPro" id="IPR007693">
    <property type="entry name" value="DNA_helicase_DnaB-like_N"/>
</dbReference>
<dbReference type="Proteomes" id="UP000637769">
    <property type="component" value="Unassembled WGS sequence"/>
</dbReference>
<dbReference type="PANTHER" id="PTHR30153:SF2">
    <property type="entry name" value="REPLICATIVE DNA HELICASE"/>
    <property type="match status" value="1"/>
</dbReference>
<dbReference type="InterPro" id="IPR016136">
    <property type="entry name" value="DNA_helicase_N/primase_C"/>
</dbReference>
<dbReference type="Pfam" id="PF03796">
    <property type="entry name" value="DnaB_C"/>
    <property type="match status" value="1"/>
</dbReference>
<dbReference type="RefSeq" id="WP_188426628.1">
    <property type="nucleotide sequence ID" value="NZ_BMCH01000005.1"/>
</dbReference>
<dbReference type="InterPro" id="IPR036185">
    <property type="entry name" value="DNA_heli_DnaB-like_N_sf"/>
</dbReference>
<protein>
    <recommendedName>
        <fullName evidence="10">DNA 5'-3' helicase</fullName>
        <ecNumber evidence="10">5.6.2.3</ecNumber>
    </recommendedName>
</protein>
<proteinExistence type="inferred from homology"/>
<evidence type="ECO:0000313" key="13">
    <source>
        <dbReference type="EMBL" id="GGC34305.1"/>
    </source>
</evidence>
<organism evidence="13 14">
    <name type="scientific">Asaia siamensis</name>
    <dbReference type="NCBI Taxonomy" id="110479"/>
    <lineage>
        <taxon>Bacteria</taxon>
        <taxon>Pseudomonadati</taxon>
        <taxon>Pseudomonadota</taxon>
        <taxon>Alphaproteobacteria</taxon>
        <taxon>Acetobacterales</taxon>
        <taxon>Acetobacteraceae</taxon>
        <taxon>Asaia</taxon>
    </lineage>
</organism>
<feature type="domain" description="SF4 helicase" evidence="12">
    <location>
        <begin position="187"/>
        <end position="498"/>
    </location>
</feature>
<dbReference type="Pfam" id="PF00772">
    <property type="entry name" value="DnaB"/>
    <property type="match status" value="1"/>
</dbReference>
<gene>
    <name evidence="13" type="ORF">GCM10007207_19830</name>
</gene>
<keyword evidence="5" id="KW-0378">Hydrolase</keyword>
<dbReference type="PANTHER" id="PTHR30153">
    <property type="entry name" value="REPLICATIVE DNA HELICASE DNAB"/>
    <property type="match status" value="1"/>
</dbReference>
<accession>A0ABQ1M3T4</accession>
<dbReference type="InterPro" id="IPR007694">
    <property type="entry name" value="DNA_helicase_DnaB-like_C"/>
</dbReference>
<evidence type="ECO:0000256" key="9">
    <source>
        <dbReference type="ARBA" id="ARBA00023235"/>
    </source>
</evidence>
<dbReference type="CDD" id="cd00984">
    <property type="entry name" value="DnaB_C"/>
    <property type="match status" value="1"/>
</dbReference>
<keyword evidence="14" id="KW-1185">Reference proteome</keyword>
<dbReference type="GO" id="GO:0004386">
    <property type="term" value="F:helicase activity"/>
    <property type="evidence" value="ECO:0007669"/>
    <property type="project" value="UniProtKB-KW"/>
</dbReference>
<dbReference type="Gene3D" id="1.10.860.10">
    <property type="entry name" value="DNAb Helicase, Chain A"/>
    <property type="match status" value="1"/>
</dbReference>
<reference evidence="14" key="1">
    <citation type="journal article" date="2019" name="Int. J. Syst. Evol. Microbiol.">
        <title>The Global Catalogue of Microorganisms (GCM) 10K type strain sequencing project: providing services to taxonomists for standard genome sequencing and annotation.</title>
        <authorList>
            <consortium name="The Broad Institute Genomics Platform"/>
            <consortium name="The Broad Institute Genome Sequencing Center for Infectious Disease"/>
            <person name="Wu L."/>
            <person name="Ma J."/>
        </authorList>
    </citation>
    <scope>NUCLEOTIDE SEQUENCE [LARGE SCALE GENOMIC DNA]</scope>
    <source>
        <strain evidence="14">CCM 7132</strain>
    </source>
</reference>
<evidence type="ECO:0000256" key="10">
    <source>
        <dbReference type="ARBA" id="ARBA00044969"/>
    </source>
</evidence>
<keyword evidence="2" id="KW-0639">Primosome</keyword>
<evidence type="ECO:0000256" key="7">
    <source>
        <dbReference type="ARBA" id="ARBA00022840"/>
    </source>
</evidence>